<evidence type="ECO:0000259" key="2">
    <source>
        <dbReference type="Pfam" id="PF01323"/>
    </source>
</evidence>
<proteinExistence type="predicted"/>
<dbReference type="Pfam" id="PF01323">
    <property type="entry name" value="DSBA"/>
    <property type="match status" value="1"/>
</dbReference>
<evidence type="ECO:0000313" key="3">
    <source>
        <dbReference type="EMBL" id="RUA22256.1"/>
    </source>
</evidence>
<evidence type="ECO:0000256" key="1">
    <source>
        <dbReference type="SAM" id="MobiDB-lite"/>
    </source>
</evidence>
<dbReference type="Gene3D" id="3.40.30.10">
    <property type="entry name" value="Glutaredoxin"/>
    <property type="match status" value="1"/>
</dbReference>
<comment type="caution">
    <text evidence="3">The sequence shown here is derived from an EMBL/GenBank/DDBJ whole genome shotgun (WGS) entry which is preliminary data.</text>
</comment>
<dbReference type="PANTHER" id="PTHR42943:SF2">
    <property type="entry name" value="GLUTATHIONE S-TRANSFERASE KAPPA 1"/>
    <property type="match status" value="1"/>
</dbReference>
<dbReference type="PANTHER" id="PTHR42943">
    <property type="entry name" value="GLUTATHIONE S-TRANSFERASE KAPPA"/>
    <property type="match status" value="1"/>
</dbReference>
<protein>
    <recommendedName>
        <fullName evidence="2">DSBA-like thioredoxin domain-containing protein</fullName>
    </recommendedName>
</protein>
<dbReference type="GO" id="GO:0004602">
    <property type="term" value="F:glutathione peroxidase activity"/>
    <property type="evidence" value="ECO:0007669"/>
    <property type="project" value="TreeGrafter"/>
</dbReference>
<accession>A0A3S0NWS3</accession>
<sequence length="333" mass="36560">MWPGESRVPSSYLLIGDVMMPHPTADAETTHFAGLWQNSATLDGTSTHRRSVMPTTGPLLLTHVSPWSYLGHARLRREIAARHGASVDYVPINAERHHLSQDRRRAAARCLERQAGLSPGGAGWRWVPRPAYPRGSPGTFHRRRPAARLALTAKAHGHDIATPAGHSDAPAGLRERDIADPATLVEIATACGLDGQRLLEEAEGDAGQQRLDAACQAALADGCFGAPGTWSTANPSGGRIASTWWKRLCARLDRREPTDRHSAGLSSPRRGSRRGADAVVSPPMLWRGPARLRRPGHRRPEWVGEAHYGRTFHWGRARGHFTAEHRPEHHAFR</sequence>
<organism evidence="3">
    <name type="scientific">Billgrantia gudaonensis</name>
    <dbReference type="NCBI Taxonomy" id="376427"/>
    <lineage>
        <taxon>Bacteria</taxon>
        <taxon>Pseudomonadati</taxon>
        <taxon>Pseudomonadota</taxon>
        <taxon>Gammaproteobacteria</taxon>
        <taxon>Oceanospirillales</taxon>
        <taxon>Halomonadaceae</taxon>
        <taxon>Billgrantia</taxon>
    </lineage>
</organism>
<feature type="region of interest" description="Disordered" evidence="1">
    <location>
        <begin position="256"/>
        <end position="281"/>
    </location>
</feature>
<name>A0A3S0NWS3_9GAMM</name>
<gene>
    <name evidence="3" type="ORF">DSL92_06640</name>
</gene>
<dbReference type="GO" id="GO:0004364">
    <property type="term" value="F:glutathione transferase activity"/>
    <property type="evidence" value="ECO:0007669"/>
    <property type="project" value="TreeGrafter"/>
</dbReference>
<reference evidence="3" key="1">
    <citation type="submission" date="2018-12" db="EMBL/GenBank/DDBJ databases">
        <authorList>
            <person name="Jadhav K."/>
            <person name="Kushwaha B."/>
            <person name="Jadhav I."/>
        </authorList>
    </citation>
    <scope>NUCLEOTIDE SEQUENCE [LARGE SCALE GENOMIC DNA]</scope>
    <source>
        <strain evidence="3">SBS 10</strain>
    </source>
</reference>
<dbReference type="EMBL" id="RXHI01000020">
    <property type="protein sequence ID" value="RUA22256.1"/>
    <property type="molecule type" value="Genomic_DNA"/>
</dbReference>
<dbReference type="InterPro" id="IPR036249">
    <property type="entry name" value="Thioredoxin-like_sf"/>
</dbReference>
<dbReference type="InterPro" id="IPR001853">
    <property type="entry name" value="DSBA-like_thioredoxin_dom"/>
</dbReference>
<dbReference type="GO" id="GO:0006749">
    <property type="term" value="P:glutathione metabolic process"/>
    <property type="evidence" value="ECO:0007669"/>
    <property type="project" value="TreeGrafter"/>
</dbReference>
<dbReference type="AlphaFoldDB" id="A0A3S0NWS3"/>
<dbReference type="InterPro" id="IPR051924">
    <property type="entry name" value="GST_Kappa/NadH"/>
</dbReference>
<feature type="domain" description="DSBA-like thioredoxin" evidence="2">
    <location>
        <begin position="64"/>
        <end position="229"/>
    </location>
</feature>
<dbReference type="SUPFAM" id="SSF52833">
    <property type="entry name" value="Thioredoxin-like"/>
    <property type="match status" value="1"/>
</dbReference>